<feature type="binding site" evidence="17">
    <location>
        <position position="196"/>
    </location>
    <ligand>
        <name>NADP(+)</name>
        <dbReference type="ChEBI" id="CHEBI:58349"/>
    </ligand>
</feature>
<keyword evidence="7 15" id="KW-0479">Metal-binding</keyword>
<evidence type="ECO:0000256" key="2">
    <source>
        <dbReference type="ARBA" id="ARBA00004882"/>
    </source>
</evidence>
<comment type="cofactor">
    <cofactor evidence="15 18">
        <name>Zn(2+)</name>
        <dbReference type="ChEBI" id="CHEBI:29105"/>
    </cofactor>
    <text evidence="15 18">Binds 1 zinc ion.</text>
</comment>
<dbReference type="PROSITE" id="PS51747">
    <property type="entry name" value="CYT_DCMP_DEAMINASES_2"/>
    <property type="match status" value="1"/>
</dbReference>
<keyword evidence="8 15" id="KW-0378">Hydrolase</keyword>
<comment type="catalytic activity">
    <reaction evidence="14 15">
        <text>2,5-diamino-6-hydroxy-4-(5-phosphoribosylamino)-pyrimidine + H2O + H(+) = 5-amino-6-(5-phospho-D-ribosylamino)uracil + NH4(+)</text>
        <dbReference type="Rhea" id="RHEA:21868"/>
        <dbReference type="ChEBI" id="CHEBI:15377"/>
        <dbReference type="ChEBI" id="CHEBI:15378"/>
        <dbReference type="ChEBI" id="CHEBI:28938"/>
        <dbReference type="ChEBI" id="CHEBI:58453"/>
        <dbReference type="ChEBI" id="CHEBI:58614"/>
        <dbReference type="EC" id="3.5.4.26"/>
    </reaction>
</comment>
<evidence type="ECO:0000259" key="19">
    <source>
        <dbReference type="PROSITE" id="PS51747"/>
    </source>
</evidence>
<evidence type="ECO:0000256" key="6">
    <source>
        <dbReference type="ARBA" id="ARBA00022619"/>
    </source>
</evidence>
<dbReference type="GO" id="GO:0008835">
    <property type="term" value="F:diaminohydroxyphosphoribosylaminopyrimidine deaminase activity"/>
    <property type="evidence" value="ECO:0007669"/>
    <property type="project" value="UniProtKB-EC"/>
</dbReference>
<dbReference type="Gene3D" id="3.40.430.10">
    <property type="entry name" value="Dihydrofolate Reductase, subunit A"/>
    <property type="match status" value="1"/>
</dbReference>
<feature type="binding site" evidence="17">
    <location>
        <position position="207"/>
    </location>
    <ligand>
        <name>substrate</name>
    </ligand>
</feature>
<dbReference type="PIRSF" id="PIRSF006769">
    <property type="entry name" value="RibD"/>
    <property type="match status" value="1"/>
</dbReference>
<evidence type="ECO:0000256" key="17">
    <source>
        <dbReference type="PIRSR" id="PIRSR006769-2"/>
    </source>
</evidence>
<name>D6XVF6_BACIE</name>
<evidence type="ECO:0000256" key="10">
    <source>
        <dbReference type="ARBA" id="ARBA00022857"/>
    </source>
</evidence>
<feature type="active site" description="Proton donor" evidence="16">
    <location>
        <position position="52"/>
    </location>
</feature>
<feature type="domain" description="CMP/dCMP-type deaminase" evidence="19">
    <location>
        <begin position="1"/>
        <end position="123"/>
    </location>
</feature>
<evidence type="ECO:0000256" key="5">
    <source>
        <dbReference type="ARBA" id="ARBA00007417"/>
    </source>
</evidence>
<keyword evidence="12" id="KW-0511">Multifunctional enzyme</keyword>
<evidence type="ECO:0000256" key="9">
    <source>
        <dbReference type="ARBA" id="ARBA00022833"/>
    </source>
</evidence>
<dbReference type="InterPro" id="IPR050765">
    <property type="entry name" value="Riboflavin_Biosynth_HTPR"/>
</dbReference>
<feature type="binding site" evidence="17">
    <location>
        <position position="204"/>
    </location>
    <ligand>
        <name>substrate</name>
    </ligand>
</feature>
<dbReference type="InterPro" id="IPR011549">
    <property type="entry name" value="RibD_C"/>
</dbReference>
<dbReference type="GO" id="GO:0008703">
    <property type="term" value="F:5-amino-6-(5-phosphoribosylamino)uracil reductase activity"/>
    <property type="evidence" value="ECO:0007669"/>
    <property type="project" value="UniProtKB-EC"/>
</dbReference>
<keyword evidence="9 15" id="KW-0862">Zinc</keyword>
<dbReference type="KEGG" id="bse:Bsel_2190"/>
<evidence type="ECO:0000256" key="13">
    <source>
        <dbReference type="ARBA" id="ARBA00049861"/>
    </source>
</evidence>
<dbReference type="InterPro" id="IPR016192">
    <property type="entry name" value="APOBEC/CMP_deaminase_Zn-bd"/>
</dbReference>
<dbReference type="InterPro" id="IPR002125">
    <property type="entry name" value="CMP_dCMP_dom"/>
</dbReference>
<feature type="binding site" evidence="17">
    <location>
        <position position="170"/>
    </location>
    <ligand>
        <name>NADP(+)</name>
        <dbReference type="ChEBI" id="CHEBI:58349"/>
    </ligand>
</feature>
<comment type="function">
    <text evidence="1 15">Converts 2,5-diamino-6-(ribosylamino)-4(3h)-pyrimidinone 5'-phosphate into 5-amino-6-(ribosylamino)-2,4(1h,3h)-pyrimidinedione 5'-phosphate.</text>
</comment>
<dbReference type="Pfam" id="PF00383">
    <property type="entry name" value="dCMP_cyt_deam_1"/>
    <property type="match status" value="1"/>
</dbReference>
<dbReference type="GO" id="GO:0008270">
    <property type="term" value="F:zinc ion binding"/>
    <property type="evidence" value="ECO:0007669"/>
    <property type="project" value="InterPro"/>
</dbReference>
<organism evidence="20 21">
    <name type="scientific">Bacillus selenitireducens (strain ATCC 700615 / DSM 15326 / MLS10)</name>
    <dbReference type="NCBI Taxonomy" id="439292"/>
    <lineage>
        <taxon>Bacteria</taxon>
        <taxon>Bacillati</taxon>
        <taxon>Bacillota</taxon>
        <taxon>Bacilli</taxon>
        <taxon>Bacillales</taxon>
        <taxon>Bacillaceae</taxon>
        <taxon>Salisediminibacterium</taxon>
    </lineage>
</organism>
<dbReference type="eggNOG" id="COG0117">
    <property type="taxonomic scope" value="Bacteria"/>
</dbReference>
<feature type="binding site" evidence="18">
    <location>
        <position position="84"/>
    </location>
    <ligand>
        <name>Zn(2+)</name>
        <dbReference type="ChEBI" id="CHEBI:29105"/>
        <note>catalytic</note>
    </ligand>
</feature>
<dbReference type="GO" id="GO:0009231">
    <property type="term" value="P:riboflavin biosynthetic process"/>
    <property type="evidence" value="ECO:0007669"/>
    <property type="project" value="UniProtKB-UniPathway"/>
</dbReference>
<accession>D6XVF6</accession>
<dbReference type="InterPro" id="IPR024072">
    <property type="entry name" value="DHFR-like_dom_sf"/>
</dbReference>
<feature type="binding site" evidence="18">
    <location>
        <position position="50"/>
    </location>
    <ligand>
        <name>Zn(2+)</name>
        <dbReference type="ChEBI" id="CHEBI:29105"/>
        <note>catalytic</note>
    </ligand>
</feature>
<feature type="binding site" evidence="17">
    <location>
        <position position="200"/>
    </location>
    <ligand>
        <name>NADP(+)</name>
        <dbReference type="ChEBI" id="CHEBI:58349"/>
    </ligand>
</feature>
<dbReference type="FunFam" id="3.40.140.10:FF:000025">
    <property type="entry name" value="Riboflavin biosynthesis protein RibD"/>
    <property type="match status" value="1"/>
</dbReference>
<protein>
    <recommendedName>
        <fullName evidence="15">Riboflavin biosynthesis protein RibD</fullName>
    </recommendedName>
    <domain>
        <recommendedName>
            <fullName evidence="15">Diaminohydroxyphosphoribosylaminopyrimidine deaminase</fullName>
            <shortName evidence="15">DRAP deaminase</shortName>
            <ecNumber evidence="15">3.5.4.26</ecNumber>
        </recommendedName>
        <alternativeName>
            <fullName evidence="15">Riboflavin-specific deaminase</fullName>
        </alternativeName>
    </domain>
    <domain>
        <recommendedName>
            <fullName evidence="15">5-amino-6-(5-phosphoribosylamino)uracil reductase</fullName>
            <ecNumber evidence="15">1.1.1.193</ecNumber>
        </recommendedName>
        <alternativeName>
            <fullName evidence="15">HTP reductase</fullName>
        </alternativeName>
    </domain>
</protein>
<dbReference type="HOGENOM" id="CLU_036590_1_2_9"/>
<evidence type="ECO:0000256" key="12">
    <source>
        <dbReference type="ARBA" id="ARBA00023268"/>
    </source>
</evidence>
<dbReference type="NCBIfam" id="TIGR00326">
    <property type="entry name" value="eubact_ribD"/>
    <property type="match status" value="1"/>
</dbReference>
<comment type="similarity">
    <text evidence="4 15">In the N-terminal section; belongs to the cytidine and deoxycytidylate deaminase family.</text>
</comment>
<keyword evidence="21" id="KW-1185">Reference proteome</keyword>
<comment type="catalytic activity">
    <reaction evidence="13 15">
        <text>5-amino-6-(5-phospho-D-ribitylamino)uracil + NADP(+) = 5-amino-6-(5-phospho-D-ribosylamino)uracil + NADPH + H(+)</text>
        <dbReference type="Rhea" id="RHEA:17845"/>
        <dbReference type="ChEBI" id="CHEBI:15378"/>
        <dbReference type="ChEBI" id="CHEBI:57783"/>
        <dbReference type="ChEBI" id="CHEBI:58349"/>
        <dbReference type="ChEBI" id="CHEBI:58421"/>
        <dbReference type="ChEBI" id="CHEBI:58453"/>
        <dbReference type="EC" id="1.1.1.193"/>
    </reaction>
</comment>
<dbReference type="Gene3D" id="3.40.140.10">
    <property type="entry name" value="Cytidine Deaminase, domain 2"/>
    <property type="match status" value="1"/>
</dbReference>
<evidence type="ECO:0000256" key="4">
    <source>
        <dbReference type="ARBA" id="ARBA00005259"/>
    </source>
</evidence>
<dbReference type="EMBL" id="CP001791">
    <property type="protein sequence ID" value="ADH99694.1"/>
    <property type="molecule type" value="Genomic_DNA"/>
</dbReference>
<evidence type="ECO:0000256" key="16">
    <source>
        <dbReference type="PIRSR" id="PIRSR006769-1"/>
    </source>
</evidence>
<dbReference type="eggNOG" id="COG1985">
    <property type="taxonomic scope" value="Bacteria"/>
</dbReference>
<comment type="pathway">
    <text evidence="3 15">Cofactor biosynthesis; riboflavin biosynthesis; 5-amino-6-(D-ribitylamino)uracil from GTP: step 3/4.</text>
</comment>
<dbReference type="AlphaFoldDB" id="D6XVF6"/>
<dbReference type="PANTHER" id="PTHR38011">
    <property type="entry name" value="DIHYDROFOLATE REDUCTASE FAMILY PROTEIN (AFU_ORTHOLOGUE AFUA_8G06820)"/>
    <property type="match status" value="1"/>
</dbReference>
<evidence type="ECO:0000256" key="8">
    <source>
        <dbReference type="ARBA" id="ARBA00022801"/>
    </source>
</evidence>
<dbReference type="CDD" id="cd01284">
    <property type="entry name" value="Riboflavin_deaminase-reductase"/>
    <property type="match status" value="1"/>
</dbReference>
<dbReference type="InterPro" id="IPR002734">
    <property type="entry name" value="RibDG_C"/>
</dbReference>
<dbReference type="SUPFAM" id="SSF53927">
    <property type="entry name" value="Cytidine deaminase-like"/>
    <property type="match status" value="1"/>
</dbReference>
<evidence type="ECO:0000313" key="20">
    <source>
        <dbReference type="EMBL" id="ADH99694.1"/>
    </source>
</evidence>
<keyword evidence="11 15" id="KW-0560">Oxidoreductase</keyword>
<gene>
    <name evidence="20" type="ordered locus">Bsel_2190</name>
</gene>
<keyword evidence="6 15" id="KW-0686">Riboflavin biosynthesis</keyword>
<reference evidence="20" key="1">
    <citation type="submission" date="2009-10" db="EMBL/GenBank/DDBJ databases">
        <title>Complete sequence of Bacillus selenitireducens MLS10.</title>
        <authorList>
            <consortium name="US DOE Joint Genome Institute"/>
            <person name="Lucas S."/>
            <person name="Copeland A."/>
            <person name="Lapidus A."/>
            <person name="Glavina del Rio T."/>
            <person name="Dalin E."/>
            <person name="Tice H."/>
            <person name="Bruce D."/>
            <person name="Goodwin L."/>
            <person name="Pitluck S."/>
            <person name="Sims D."/>
            <person name="Brettin T."/>
            <person name="Detter J.C."/>
            <person name="Han C."/>
            <person name="Larimer F."/>
            <person name="Land M."/>
            <person name="Hauser L."/>
            <person name="Kyrpides N."/>
            <person name="Ovchinnikova G."/>
            <person name="Stolz J."/>
        </authorList>
    </citation>
    <scope>NUCLEOTIDE SEQUENCE [LARGE SCALE GENOMIC DNA]</scope>
    <source>
        <strain evidence="20">MLS10</strain>
    </source>
</reference>
<evidence type="ECO:0000256" key="3">
    <source>
        <dbReference type="ARBA" id="ARBA00004910"/>
    </source>
</evidence>
<comment type="similarity">
    <text evidence="5 15">In the C-terminal section; belongs to the HTP reductase family.</text>
</comment>
<comment type="pathway">
    <text evidence="2 15">Cofactor biosynthesis; riboflavin biosynthesis; 5-amino-6-(D-ribitylamino)uracil from GTP: step 2/4.</text>
</comment>
<dbReference type="GO" id="GO:0050661">
    <property type="term" value="F:NADP binding"/>
    <property type="evidence" value="ECO:0007669"/>
    <property type="project" value="InterPro"/>
</dbReference>
<dbReference type="Pfam" id="PF01872">
    <property type="entry name" value="RibD_C"/>
    <property type="match status" value="1"/>
</dbReference>
<sequence>MNDDHYMKLAIEIAEATKGQTSPNPQVGCVIVKHNQIKGIGAHLKAGEWHAERQALHMAKEEANGATAYVTLEPCSHHGKTPPCSDALIEAGISRVVTASSDPNPDVSGRGIRRLRDAGIEVVEGVQKERADRMNRWFFHAITKQTPYVTLKFATSLDGKIATATGESQWISNEKSRADVHRIRHQVDGILVGRETVVQDNPSLTTRLPAGGKNPIRIIMDRTLRTPPDSIMLNDGQSPVWIVTNAGASQERKEMLIASGAEIIEITDKDRFIEEMLEVLGRQGISTLLVEGGGTINDQFLTRGLFHEVIHYQAPVIIGGKDAQSSFSGAGVQQLANAPRLLLDQEEWFDDDVKRTYVYKA</sequence>
<feature type="binding site" evidence="17">
    <location>
        <position position="168"/>
    </location>
    <ligand>
        <name>substrate</name>
    </ligand>
</feature>
<dbReference type="PANTHER" id="PTHR38011:SF7">
    <property type="entry name" value="2,5-DIAMINO-6-RIBOSYLAMINO-4(3H)-PYRIMIDINONE 5'-PHOSPHATE REDUCTASE"/>
    <property type="match status" value="1"/>
</dbReference>
<dbReference type="SUPFAM" id="SSF53597">
    <property type="entry name" value="Dihydrofolate reductase-like"/>
    <property type="match status" value="1"/>
</dbReference>
<dbReference type="OrthoDB" id="9800865at2"/>
<evidence type="ECO:0000313" key="21">
    <source>
        <dbReference type="Proteomes" id="UP000000271"/>
    </source>
</evidence>
<feature type="binding site" evidence="17">
    <location>
        <position position="184"/>
    </location>
    <ligand>
        <name>substrate</name>
    </ligand>
</feature>
<evidence type="ECO:0000256" key="1">
    <source>
        <dbReference type="ARBA" id="ARBA00002151"/>
    </source>
</evidence>
<dbReference type="UniPathway" id="UPA00275">
    <property type="reaction ID" value="UER00401"/>
</dbReference>
<dbReference type="InterPro" id="IPR016193">
    <property type="entry name" value="Cytidine_deaminase-like"/>
</dbReference>
<dbReference type="NCBIfam" id="TIGR00227">
    <property type="entry name" value="ribD_Cterm"/>
    <property type="match status" value="1"/>
</dbReference>
<evidence type="ECO:0000256" key="15">
    <source>
        <dbReference type="PIRNR" id="PIRNR006769"/>
    </source>
</evidence>
<evidence type="ECO:0000256" key="18">
    <source>
        <dbReference type="PIRSR" id="PIRSR006769-3"/>
    </source>
</evidence>
<dbReference type="PROSITE" id="PS00903">
    <property type="entry name" value="CYT_DCMP_DEAMINASES_1"/>
    <property type="match status" value="1"/>
</dbReference>
<proteinExistence type="inferred from homology"/>
<feature type="binding site" evidence="17">
    <location>
        <position position="291"/>
    </location>
    <ligand>
        <name>substrate</name>
    </ligand>
</feature>
<dbReference type="Proteomes" id="UP000000271">
    <property type="component" value="Chromosome"/>
</dbReference>
<evidence type="ECO:0000256" key="14">
    <source>
        <dbReference type="ARBA" id="ARBA00049886"/>
    </source>
</evidence>
<dbReference type="EC" id="3.5.4.26" evidence="15"/>
<dbReference type="InterPro" id="IPR004794">
    <property type="entry name" value="Eubact_RibD"/>
</dbReference>
<keyword evidence="10 15" id="KW-0521">NADP</keyword>
<dbReference type="EC" id="1.1.1.193" evidence="15"/>
<evidence type="ECO:0000256" key="11">
    <source>
        <dbReference type="ARBA" id="ARBA00023002"/>
    </source>
</evidence>
<feature type="binding site" evidence="18">
    <location>
        <position position="75"/>
    </location>
    <ligand>
        <name>Zn(2+)</name>
        <dbReference type="ChEBI" id="CHEBI:29105"/>
        <note>catalytic</note>
    </ligand>
</feature>
<dbReference type="STRING" id="439292.Bsel_2190"/>
<feature type="binding site" evidence="17">
    <location>
        <position position="154"/>
    </location>
    <ligand>
        <name>NADP(+)</name>
        <dbReference type="ChEBI" id="CHEBI:58349"/>
    </ligand>
</feature>
<evidence type="ECO:0000256" key="7">
    <source>
        <dbReference type="ARBA" id="ARBA00022723"/>
    </source>
</evidence>